<feature type="domain" description="RNA-directed RNA polymerase C-terminal" evidence="1">
    <location>
        <begin position="180"/>
        <end position="326"/>
    </location>
</feature>
<dbReference type="Pfam" id="PF00680">
    <property type="entry name" value="RdRP_1"/>
    <property type="match status" value="1"/>
</dbReference>
<evidence type="ECO:0000313" key="2">
    <source>
        <dbReference type="EMBL" id="GBH22841.1"/>
    </source>
</evidence>
<dbReference type="SUPFAM" id="SSF56672">
    <property type="entry name" value="DNA/RNA polymerases"/>
    <property type="match status" value="1"/>
</dbReference>
<evidence type="ECO:0000259" key="1">
    <source>
        <dbReference type="Pfam" id="PF00680"/>
    </source>
</evidence>
<dbReference type="GO" id="GO:0003723">
    <property type="term" value="F:RNA binding"/>
    <property type="evidence" value="ECO:0007669"/>
    <property type="project" value="InterPro"/>
</dbReference>
<dbReference type="GO" id="GO:0003968">
    <property type="term" value="F:RNA-directed RNA polymerase activity"/>
    <property type="evidence" value="ECO:0007669"/>
    <property type="project" value="InterPro"/>
</dbReference>
<comment type="caution">
    <text evidence="2">The sequence shown here is derived from an EMBL/GenBank/DDBJ whole genome shotgun (WGS) entry which is preliminary data.</text>
</comment>
<dbReference type="EMBL" id="BDQE01000122">
    <property type="protein sequence ID" value="GBH22841.1"/>
    <property type="molecule type" value="Genomic_RNA"/>
</dbReference>
<dbReference type="InterPro" id="IPR001205">
    <property type="entry name" value="RNA-dir_pol_C"/>
</dbReference>
<sequence length="501" mass="57675">MQTFDFTKDDLPDEWTFDDASRNKLSNLIENVRIGSDQVLITPVAERVGPDDLLSEWVKILQRNESVLNLPLYDMEMGQLDKFGPRSIAQPFDNIRSTVMGTFEIGNQIVPDLPFPKSEFRGKLRPLSYETVTRYLKKATNAGLPTLNKKGKALNYTLEYLEFLYSLDLPVVPFIRTQENLKTRLVYGYPLSDIIKELKYFKPLFDVYRTIPCFAAMVGPEEVDKAMTRIIYDAVRLNLKCVSGDIKNFDVTVGPDLHSYAFNQYSSLYQTQYRDELSEIGYRFSNKGLIIPSEKNNAIEYVEGGHGIFSGSQFTNLTGSVVNRGICDCPPELSQFLGDDLGAAVAEPEELFDKYERSNLTLNRDKTLIAEGYFIYLQKLFHPDYYVNGLIRGIYPTIRALNRLCFPEKWSDFNDYEIDGSNYFAMRSLSILENCRYHPLFEEFVKFWLRHERNLIPNEYSIKQYVKMQNATTGSVGTKNQYGDDLKGIQSWRSYQIALKG</sequence>
<accession>A0A2V0RC33</accession>
<dbReference type="InterPro" id="IPR043502">
    <property type="entry name" value="DNA/RNA_pol_sf"/>
</dbReference>
<protein>
    <submittedName>
        <fullName evidence="2">RdRp</fullName>
    </submittedName>
</protein>
<organism evidence="2">
    <name type="scientific">viral metagenome</name>
    <dbReference type="NCBI Taxonomy" id="1070528"/>
    <lineage>
        <taxon>unclassified sequences</taxon>
        <taxon>metagenomes</taxon>
        <taxon>organismal metagenomes</taxon>
    </lineage>
</organism>
<reference evidence="2" key="1">
    <citation type="submission" date="2017-04" db="EMBL/GenBank/DDBJ databases">
        <title>Unveiling RNA virosphere associated with marine microorganisms.</title>
        <authorList>
            <person name="Urayama S."/>
            <person name="Takaki Y."/>
            <person name="Nishi S."/>
            <person name="Yoshida Y."/>
            <person name="Deguchi S."/>
            <person name="Takai K."/>
            <person name="Nunoura T."/>
        </authorList>
    </citation>
    <scope>NUCLEOTIDE SEQUENCE</scope>
</reference>
<dbReference type="GO" id="GO:0006351">
    <property type="term" value="P:DNA-templated transcription"/>
    <property type="evidence" value="ECO:0007669"/>
    <property type="project" value="InterPro"/>
</dbReference>
<name>A0A2V0RC33_9ZZZZ</name>
<dbReference type="AlphaFoldDB" id="A0A2V0RC33"/>
<proteinExistence type="predicted"/>